<organism evidence="1 2">
    <name type="scientific">Mesorhizobium sangaii</name>
    <dbReference type="NCBI Taxonomy" id="505389"/>
    <lineage>
        <taxon>Bacteria</taxon>
        <taxon>Pseudomonadati</taxon>
        <taxon>Pseudomonadota</taxon>
        <taxon>Alphaproteobacteria</taxon>
        <taxon>Hyphomicrobiales</taxon>
        <taxon>Phyllobacteriaceae</taxon>
        <taxon>Mesorhizobium</taxon>
    </lineage>
</organism>
<dbReference type="EMBL" id="JACHEF010000003">
    <property type="protein sequence ID" value="MBB6410654.1"/>
    <property type="molecule type" value="Genomic_DNA"/>
</dbReference>
<dbReference type="Proteomes" id="UP000556329">
    <property type="component" value="Unassembled WGS sequence"/>
</dbReference>
<dbReference type="AlphaFoldDB" id="A0A841P5Q4"/>
<comment type="caution">
    <text evidence="1">The sequence shown here is derived from an EMBL/GenBank/DDBJ whole genome shotgun (WGS) entry which is preliminary data.</text>
</comment>
<keyword evidence="2" id="KW-1185">Reference proteome</keyword>
<dbReference type="GO" id="GO:0003677">
    <property type="term" value="F:DNA binding"/>
    <property type="evidence" value="ECO:0007669"/>
    <property type="project" value="UniProtKB-KW"/>
</dbReference>
<proteinExistence type="predicted"/>
<dbReference type="RefSeq" id="WP_184873588.1">
    <property type="nucleotide sequence ID" value="NZ_JACHEF010000003.1"/>
</dbReference>
<evidence type="ECO:0000313" key="1">
    <source>
        <dbReference type="EMBL" id="MBB6410654.1"/>
    </source>
</evidence>
<name>A0A841P5Q4_9HYPH</name>
<sequence length="113" mass="13037">MQLEDIPDATIRRMIDYTAASTSLLRIGRHDFRIPFIVVDEWARKGHCVLSTNRLARDFKSTRRTMCAAIRRLLEAGVIREIDRTSDGRPIFEPCLEIGDEWRAAKEARVNAH</sequence>
<reference evidence="1 2" key="1">
    <citation type="submission" date="2020-08" db="EMBL/GenBank/DDBJ databases">
        <title>Genomic Encyclopedia of Type Strains, Phase IV (KMG-IV): sequencing the most valuable type-strain genomes for metagenomic binning, comparative biology and taxonomic classification.</title>
        <authorList>
            <person name="Goeker M."/>
        </authorList>
    </citation>
    <scope>NUCLEOTIDE SEQUENCE [LARGE SCALE GENOMIC DNA]</scope>
    <source>
        <strain evidence="1 2">DSM 100039</strain>
    </source>
</reference>
<accession>A0A841P5Q4</accession>
<gene>
    <name evidence="1" type="ORF">HNQ71_003328</name>
</gene>
<keyword evidence="1" id="KW-0238">DNA-binding</keyword>
<protein>
    <submittedName>
        <fullName evidence="1">DNA-binding MarR family transcriptional regulator</fullName>
    </submittedName>
</protein>
<evidence type="ECO:0000313" key="2">
    <source>
        <dbReference type="Proteomes" id="UP000556329"/>
    </source>
</evidence>